<evidence type="ECO:0000256" key="6">
    <source>
        <dbReference type="ARBA" id="ARBA00023136"/>
    </source>
</evidence>
<comment type="similarity">
    <text evidence="7">Belongs to the MptA/B family.</text>
</comment>
<organism evidence="9 10">
    <name type="scientific">Nocardioides koreensis</name>
    <dbReference type="NCBI Taxonomy" id="433651"/>
    <lineage>
        <taxon>Bacteria</taxon>
        <taxon>Bacillati</taxon>
        <taxon>Actinomycetota</taxon>
        <taxon>Actinomycetes</taxon>
        <taxon>Propionibacteriales</taxon>
        <taxon>Nocardioidaceae</taxon>
        <taxon>Nocardioides</taxon>
    </lineage>
</organism>
<sequence>MTSPEPGSSETLRLGTYGAVLLLVGGLVVSPLPDSCRLAQLAARDTAAGRTIGIVMVGAGLVLVAAAWVRLWRAAGAGLVDLAVVRRATAAWCAPLLLAPPLFSRDGWSYAAQGELTRLGLSPYVWGPGILHGPIVEAVDPRWMATPTPYGPLPLLWGAGAAGIIADPWLLVVAHRLLALAGLALLAWALPRLAAWSGRDPVLVSAVVLPSPLVLAHGVGGLHNDLVMVGLAAAALVVAAERGWLPGAVVAGLAAAVKVPGGLVCVGVALLSLPVAATLPARLRRLAEVGAVCVATLVGTGYVSRVGTGWVAALGVPAQIDTPLSLTTQLGRLVPGTEVLGAALVVATVGWIALWWSTGTRTGGLHAATCALTVTVLLSPVVQPWYFLWIIPLLAACALGPGIRAVLTWVALALGVSAPLGSSLQGRPVATVVTTALVLGALVVLARSIRQSAPSDHLEAPRAPAR</sequence>
<keyword evidence="3" id="KW-0808">Transferase</keyword>
<dbReference type="InterPro" id="IPR049829">
    <property type="entry name" value="MptA/B-like"/>
</dbReference>
<feature type="transmembrane region" description="Helical" evidence="8">
    <location>
        <begin position="363"/>
        <end position="382"/>
    </location>
</feature>
<evidence type="ECO:0000256" key="3">
    <source>
        <dbReference type="ARBA" id="ARBA00022679"/>
    </source>
</evidence>
<comment type="subcellular location">
    <subcellularLocation>
        <location evidence="1">Membrane</location>
        <topology evidence="1">Multi-pass membrane protein</topology>
    </subcellularLocation>
</comment>
<feature type="transmembrane region" description="Helical" evidence="8">
    <location>
        <begin position="388"/>
        <end position="416"/>
    </location>
</feature>
<evidence type="ECO:0000256" key="8">
    <source>
        <dbReference type="SAM" id="Phobius"/>
    </source>
</evidence>
<reference evidence="10" key="1">
    <citation type="journal article" date="2019" name="Int. J. Syst. Evol. Microbiol.">
        <title>The Global Catalogue of Microorganisms (GCM) 10K type strain sequencing project: providing services to taxonomists for standard genome sequencing and annotation.</title>
        <authorList>
            <consortium name="The Broad Institute Genomics Platform"/>
            <consortium name="The Broad Institute Genome Sequencing Center for Infectious Disease"/>
            <person name="Wu L."/>
            <person name="Ma J."/>
        </authorList>
    </citation>
    <scope>NUCLEOTIDE SEQUENCE [LARGE SCALE GENOMIC DNA]</scope>
    <source>
        <strain evidence="10">JCM 16022</strain>
    </source>
</reference>
<keyword evidence="10" id="KW-1185">Reference proteome</keyword>
<evidence type="ECO:0000313" key="10">
    <source>
        <dbReference type="Proteomes" id="UP001501771"/>
    </source>
</evidence>
<feature type="transmembrane region" description="Helical" evidence="8">
    <location>
        <begin position="226"/>
        <end position="245"/>
    </location>
</feature>
<gene>
    <name evidence="9" type="ORF">GCM10009844_41130</name>
</gene>
<evidence type="ECO:0000256" key="7">
    <source>
        <dbReference type="ARBA" id="ARBA00043987"/>
    </source>
</evidence>
<feature type="transmembrane region" description="Helical" evidence="8">
    <location>
        <begin position="12"/>
        <end position="32"/>
    </location>
</feature>
<dbReference type="Proteomes" id="UP001501771">
    <property type="component" value="Unassembled WGS sequence"/>
</dbReference>
<dbReference type="NCBIfam" id="NF038066">
    <property type="entry name" value="MptB"/>
    <property type="match status" value="1"/>
</dbReference>
<evidence type="ECO:0000313" key="9">
    <source>
        <dbReference type="EMBL" id="GAA2154819.1"/>
    </source>
</evidence>
<keyword evidence="6 8" id="KW-0472">Membrane</keyword>
<name>A0ABP5M185_9ACTN</name>
<protein>
    <recommendedName>
        <fullName evidence="11">DUF2029 domain-containing protein</fullName>
    </recommendedName>
</protein>
<keyword evidence="2" id="KW-0328">Glycosyltransferase</keyword>
<evidence type="ECO:0008006" key="11">
    <source>
        <dbReference type="Google" id="ProtNLM"/>
    </source>
</evidence>
<feature type="transmembrane region" description="Helical" evidence="8">
    <location>
        <begin position="289"/>
        <end position="313"/>
    </location>
</feature>
<dbReference type="RefSeq" id="WP_344157048.1">
    <property type="nucleotide sequence ID" value="NZ_BAAAQR010000016.1"/>
</dbReference>
<comment type="caution">
    <text evidence="9">The sequence shown here is derived from an EMBL/GenBank/DDBJ whole genome shotgun (WGS) entry which is preliminary data.</text>
</comment>
<proteinExistence type="inferred from homology"/>
<evidence type="ECO:0000256" key="4">
    <source>
        <dbReference type="ARBA" id="ARBA00022692"/>
    </source>
</evidence>
<keyword evidence="4 8" id="KW-0812">Transmembrane</keyword>
<accession>A0ABP5M185</accession>
<feature type="transmembrane region" description="Helical" evidence="8">
    <location>
        <begin position="177"/>
        <end position="196"/>
    </location>
</feature>
<feature type="transmembrane region" description="Helical" evidence="8">
    <location>
        <begin position="428"/>
        <end position="449"/>
    </location>
</feature>
<feature type="transmembrane region" description="Helical" evidence="8">
    <location>
        <begin position="251"/>
        <end position="277"/>
    </location>
</feature>
<feature type="transmembrane region" description="Helical" evidence="8">
    <location>
        <begin position="150"/>
        <end position="170"/>
    </location>
</feature>
<evidence type="ECO:0000256" key="5">
    <source>
        <dbReference type="ARBA" id="ARBA00022989"/>
    </source>
</evidence>
<feature type="transmembrane region" description="Helical" evidence="8">
    <location>
        <begin position="52"/>
        <end position="72"/>
    </location>
</feature>
<dbReference type="EMBL" id="BAAAQR010000016">
    <property type="protein sequence ID" value="GAA2154819.1"/>
    <property type="molecule type" value="Genomic_DNA"/>
</dbReference>
<evidence type="ECO:0000256" key="1">
    <source>
        <dbReference type="ARBA" id="ARBA00004141"/>
    </source>
</evidence>
<dbReference type="Pfam" id="PF26314">
    <property type="entry name" value="MptA_B_family"/>
    <property type="match status" value="1"/>
</dbReference>
<feature type="transmembrane region" description="Helical" evidence="8">
    <location>
        <begin position="333"/>
        <end position="356"/>
    </location>
</feature>
<evidence type="ECO:0000256" key="2">
    <source>
        <dbReference type="ARBA" id="ARBA00022676"/>
    </source>
</evidence>
<keyword evidence="5 8" id="KW-1133">Transmembrane helix</keyword>